<evidence type="ECO:0000256" key="4">
    <source>
        <dbReference type="ARBA" id="ARBA00023136"/>
    </source>
</evidence>
<dbReference type="Proteomes" id="UP000823897">
    <property type="component" value="Unassembled WGS sequence"/>
</dbReference>
<comment type="caution">
    <text evidence="7">The sequence shown here is derived from an EMBL/GenBank/DDBJ whole genome shotgun (WGS) entry which is preliminary data.</text>
</comment>
<evidence type="ECO:0000313" key="8">
    <source>
        <dbReference type="Proteomes" id="UP000823897"/>
    </source>
</evidence>
<feature type="transmembrane region" description="Helical" evidence="5">
    <location>
        <begin position="291"/>
        <end position="310"/>
    </location>
</feature>
<dbReference type="GO" id="GO:0140359">
    <property type="term" value="F:ABC-type transporter activity"/>
    <property type="evidence" value="ECO:0007669"/>
    <property type="project" value="InterPro"/>
</dbReference>
<feature type="transmembrane region" description="Helical" evidence="5">
    <location>
        <begin position="251"/>
        <end position="271"/>
    </location>
</feature>
<dbReference type="EMBL" id="DWUV01000032">
    <property type="protein sequence ID" value="HJD33204.1"/>
    <property type="molecule type" value="Genomic_DNA"/>
</dbReference>
<evidence type="ECO:0000313" key="7">
    <source>
        <dbReference type="EMBL" id="HJD33204.1"/>
    </source>
</evidence>
<protein>
    <submittedName>
        <fullName evidence="7">ABC transporter permease</fullName>
    </submittedName>
</protein>
<organism evidence="7 8">
    <name type="scientific">Candidatus Mediterraneibacter tabaqchaliae</name>
    <dbReference type="NCBI Taxonomy" id="2838689"/>
    <lineage>
        <taxon>Bacteria</taxon>
        <taxon>Bacillati</taxon>
        <taxon>Bacillota</taxon>
        <taxon>Clostridia</taxon>
        <taxon>Lachnospirales</taxon>
        <taxon>Lachnospiraceae</taxon>
        <taxon>Mediterraneibacter</taxon>
    </lineage>
</organism>
<reference evidence="7" key="1">
    <citation type="journal article" date="2021" name="PeerJ">
        <title>Extensive microbial diversity within the chicken gut microbiome revealed by metagenomics and culture.</title>
        <authorList>
            <person name="Gilroy R."/>
            <person name="Ravi A."/>
            <person name="Getino M."/>
            <person name="Pursley I."/>
            <person name="Horton D.L."/>
            <person name="Alikhan N.F."/>
            <person name="Baker D."/>
            <person name="Gharbi K."/>
            <person name="Hall N."/>
            <person name="Watson M."/>
            <person name="Adriaenssens E.M."/>
            <person name="Foster-Nyarko E."/>
            <person name="Jarju S."/>
            <person name="Secka A."/>
            <person name="Antonio M."/>
            <person name="Oren A."/>
            <person name="Chaudhuri R.R."/>
            <person name="La Ragione R."/>
            <person name="Hildebrand F."/>
            <person name="Pallen M.J."/>
        </authorList>
    </citation>
    <scope>NUCLEOTIDE SEQUENCE</scope>
    <source>
        <strain evidence="7">ChiGjej3B3-11674</strain>
    </source>
</reference>
<keyword evidence="3 5" id="KW-1133">Transmembrane helix</keyword>
<gene>
    <name evidence="7" type="ORF">H9911_01515</name>
</gene>
<dbReference type="AlphaFoldDB" id="A0A9D2R2R5"/>
<evidence type="ECO:0000256" key="5">
    <source>
        <dbReference type="SAM" id="Phobius"/>
    </source>
</evidence>
<keyword evidence="4 5" id="KW-0472">Membrane</keyword>
<feature type="transmembrane region" description="Helical" evidence="5">
    <location>
        <begin position="372"/>
        <end position="389"/>
    </location>
</feature>
<sequence>MFMTLFRKECAQTVKSLIYWLYVACLVLFFNSQLGNMHILAPPQEGQENYLDYGYKTDISEQEIMKTGAGSLVWSYYYDNYVTYPVGYAKSVSLDEEEKEEIGDIIYSLTGMKPEEIEADIASFFETHDIQTTQYEVRLKKSLTYEEFLQHMDSVAEILGPGSGYTEEMLRANVRIPVDYKGAVENYRDLTEKEGLTGGYTRLFCDYMGVILGILPVFVTATRVLRDKRSRMQELIYVRRASSGTVMGSRYLALICMHMLPAVVLSVIPTINCIRAGIAGADLDYLAWMKYDLGWLLPMVMAVISVGILCTELTETALAVLIQTAWWFISLMTGGTSMYGGNYGWNLIPRHNTELNYAGFAEGFRQLAVNRIIYAVLALAFLALTIFIYERKRKGHLRRDGKIFRNHKSAVKA</sequence>
<dbReference type="InterPro" id="IPR013525">
    <property type="entry name" value="ABC2_TM"/>
</dbReference>
<proteinExistence type="predicted"/>
<evidence type="ECO:0000256" key="1">
    <source>
        <dbReference type="ARBA" id="ARBA00004141"/>
    </source>
</evidence>
<feature type="transmembrane region" description="Helical" evidence="5">
    <location>
        <begin position="207"/>
        <end position="225"/>
    </location>
</feature>
<accession>A0A9D2R2R5</accession>
<reference evidence="7" key="2">
    <citation type="submission" date="2021-04" db="EMBL/GenBank/DDBJ databases">
        <authorList>
            <person name="Gilroy R."/>
        </authorList>
    </citation>
    <scope>NUCLEOTIDE SEQUENCE</scope>
    <source>
        <strain evidence="7">ChiGjej3B3-11674</strain>
    </source>
</reference>
<dbReference type="GO" id="GO:0016020">
    <property type="term" value="C:membrane"/>
    <property type="evidence" value="ECO:0007669"/>
    <property type="project" value="UniProtKB-SubCell"/>
</dbReference>
<dbReference type="Pfam" id="PF12698">
    <property type="entry name" value="ABC2_membrane_3"/>
    <property type="match status" value="1"/>
</dbReference>
<feature type="transmembrane region" description="Helical" evidence="5">
    <location>
        <begin position="317"/>
        <end position="339"/>
    </location>
</feature>
<feature type="domain" description="ABC-2 type transporter transmembrane" evidence="6">
    <location>
        <begin position="145"/>
        <end position="336"/>
    </location>
</feature>
<evidence type="ECO:0000256" key="2">
    <source>
        <dbReference type="ARBA" id="ARBA00022692"/>
    </source>
</evidence>
<name>A0A9D2R2R5_9FIRM</name>
<feature type="transmembrane region" description="Helical" evidence="5">
    <location>
        <begin position="12"/>
        <end position="30"/>
    </location>
</feature>
<comment type="subcellular location">
    <subcellularLocation>
        <location evidence="1">Membrane</location>
        <topology evidence="1">Multi-pass membrane protein</topology>
    </subcellularLocation>
</comment>
<keyword evidence="2 5" id="KW-0812">Transmembrane</keyword>
<evidence type="ECO:0000259" key="6">
    <source>
        <dbReference type="Pfam" id="PF12698"/>
    </source>
</evidence>
<evidence type="ECO:0000256" key="3">
    <source>
        <dbReference type="ARBA" id="ARBA00022989"/>
    </source>
</evidence>